<dbReference type="Pfam" id="PF00440">
    <property type="entry name" value="TetR_N"/>
    <property type="match status" value="1"/>
</dbReference>
<sequence length="241" mass="27830">MKLRLLSFLLSLRSNPVMIAITKRKWGSGMYLDTSHAQNLKEKLLLCAVNEFAEYGYEGARVDNIVKAAGCSKQTVYHHFGNKENLFIEVLEYTWNDIREKERELDISGLSPVIAIEKIIDFTWDYYINNPWFLKIVHSENQSKGVHYKKSKRLAEINHAHLQSMASLLEEGQRQKTFKKDIDPLQININIAALGAYYLINQYTLGMVYHISMVSPEALEARRRVIKETILSWLLVNPARG</sequence>
<dbReference type="AlphaFoldDB" id="A0A979GJK4"/>
<dbReference type="SUPFAM" id="SSF46689">
    <property type="entry name" value="Homeodomain-like"/>
    <property type="match status" value="1"/>
</dbReference>
<dbReference type="PANTHER" id="PTHR30328:SF54">
    <property type="entry name" value="HTH-TYPE TRANSCRIPTIONAL REPRESSOR SCO4008"/>
    <property type="match status" value="1"/>
</dbReference>
<dbReference type="SUPFAM" id="SSF48498">
    <property type="entry name" value="Tetracyclin repressor-like, C-terminal domain"/>
    <property type="match status" value="1"/>
</dbReference>
<evidence type="ECO:0000256" key="2">
    <source>
        <dbReference type="PROSITE-ProRule" id="PRU00335"/>
    </source>
</evidence>
<dbReference type="GO" id="GO:0003677">
    <property type="term" value="F:DNA binding"/>
    <property type="evidence" value="ECO:0007669"/>
    <property type="project" value="UniProtKB-UniRule"/>
</dbReference>
<evidence type="ECO:0000313" key="4">
    <source>
        <dbReference type="EMBL" id="BAG80035.1"/>
    </source>
</evidence>
<accession>A0A979GJK4</accession>
<organism evidence="4 5">
    <name type="scientific">Escherichia coli (strain SE11)</name>
    <dbReference type="NCBI Taxonomy" id="409438"/>
    <lineage>
        <taxon>Bacteria</taxon>
        <taxon>Pseudomonadati</taxon>
        <taxon>Pseudomonadota</taxon>
        <taxon>Gammaproteobacteria</taxon>
        <taxon>Enterobacterales</taxon>
        <taxon>Enterobacteriaceae</taxon>
        <taxon>Escherichia</taxon>
    </lineage>
</organism>
<dbReference type="EMBL" id="AP009240">
    <property type="protein sequence ID" value="BAG80035.1"/>
    <property type="molecule type" value="Genomic_DNA"/>
</dbReference>
<dbReference type="Gene3D" id="1.10.357.10">
    <property type="entry name" value="Tetracycline Repressor, domain 2"/>
    <property type="match status" value="1"/>
</dbReference>
<protein>
    <recommendedName>
        <fullName evidence="3">HTH tetR-type domain-containing protein</fullName>
    </recommendedName>
</protein>
<dbReference type="InterPro" id="IPR009057">
    <property type="entry name" value="Homeodomain-like_sf"/>
</dbReference>
<dbReference type="InterPro" id="IPR041474">
    <property type="entry name" value="NicS_C"/>
</dbReference>
<dbReference type="PROSITE" id="PS50977">
    <property type="entry name" value="HTH_TETR_2"/>
    <property type="match status" value="1"/>
</dbReference>
<name>A0A979GJK4_ECOSE</name>
<dbReference type="InterPro" id="IPR050109">
    <property type="entry name" value="HTH-type_TetR-like_transc_reg"/>
</dbReference>
<evidence type="ECO:0000259" key="3">
    <source>
        <dbReference type="PROSITE" id="PS50977"/>
    </source>
</evidence>
<reference evidence="4 5" key="1">
    <citation type="journal article" date="2008" name="DNA Res.">
        <title>Complete genome sequence and comparative analysis of the wild-type commensal Escherichia coli strain SE11 isolated from a healthy adult.</title>
        <authorList>
            <person name="Oshima K."/>
            <person name="Toh H."/>
            <person name="Ogura Y."/>
            <person name="Sasamoto H."/>
            <person name="Morita H."/>
            <person name="Park S.-H."/>
            <person name="Ooka T."/>
            <person name="Iyoda S."/>
            <person name="Taylor T.D."/>
            <person name="Hayashi T."/>
            <person name="Itoh K."/>
            <person name="Hattori M."/>
        </authorList>
    </citation>
    <scope>NUCLEOTIDE SEQUENCE [LARGE SCALE GENOMIC DNA]</scope>
    <source>
        <strain evidence="4 5">SE11</strain>
    </source>
</reference>
<dbReference type="KEGG" id="ecy:ECSE_4511"/>
<dbReference type="InterPro" id="IPR036271">
    <property type="entry name" value="Tet_transcr_reg_TetR-rel_C_sf"/>
</dbReference>
<evidence type="ECO:0000313" key="5">
    <source>
        <dbReference type="Proteomes" id="UP000008199"/>
    </source>
</evidence>
<dbReference type="PRINTS" id="PR00455">
    <property type="entry name" value="HTHTETR"/>
</dbReference>
<dbReference type="InterPro" id="IPR001647">
    <property type="entry name" value="HTH_TetR"/>
</dbReference>
<feature type="DNA-binding region" description="H-T-H motif" evidence="2">
    <location>
        <begin position="61"/>
        <end position="80"/>
    </location>
</feature>
<gene>
    <name evidence="4" type="ordered locus">ECSE_4511</name>
</gene>
<proteinExistence type="predicted"/>
<feature type="domain" description="HTH tetR-type" evidence="3">
    <location>
        <begin position="38"/>
        <end position="98"/>
    </location>
</feature>
<dbReference type="Proteomes" id="UP000008199">
    <property type="component" value="Chromosome"/>
</dbReference>
<evidence type="ECO:0000256" key="1">
    <source>
        <dbReference type="ARBA" id="ARBA00023125"/>
    </source>
</evidence>
<keyword evidence="1 2" id="KW-0238">DNA-binding</keyword>
<dbReference type="PANTHER" id="PTHR30328">
    <property type="entry name" value="TRANSCRIPTIONAL REPRESSOR"/>
    <property type="match status" value="1"/>
</dbReference>
<dbReference type="Pfam" id="PF17938">
    <property type="entry name" value="TetR_C_29"/>
    <property type="match status" value="1"/>
</dbReference>